<accession>A0AAX4P7Z6</accession>
<sequence length="847" mass="90237">MEVAKSMRGAVHPSSSVRSGAAAAESWRGIKNQGNEVNVVGGNLKEPRLSRLLLAVLIKWVRVLLSVLWVLVGYLFEGLAVTLTVLVAMLDVSIAGAMACCGGKSARSQVLDFPFTAAYANWLQNTLAIAFETVEGRSRRTKALSAEKVERRRLYEEIVTKGLLRGAAAHSLDVASLDPATSQLAFVFTDIEGSTQAQLLDPHGYQEAVLKHDEVIRDALYSNAGTELDTEGDAFRIAFGDVIQAVRFAMDAQRSLLQVSWSKRVRKIRPFRRQKDPSGVVIFAGPRVRMGIHLAKPGEFDMKQHRVFMTPVVTGEGWRLAHLLSECGAGGQVLASDAVCTAIQGRLAECSFPVVRHLGAFALGGEGGPATDVYEVTEGESALLRRKHGELRRCERLAGPSVLGVPRPPEGEVAFVAVRAAVGDADTVVGVARCWQGFCLEGDRKLGREVVAFKGIGDAVRFAIALQATLLLTDPGQGNEAGPAAVAIHVSNLSGSRAVLDCLLGVTQAGQTLLSQPAFLGLRPLLASVGHPIVIDMGVHSHPNLGERHQVFEIAPRALKGRGMVFGDLPGTECLSPGARQSPPAPTGVAFVFTEVAAAVSDGAAAAAVAVFVDHTRKVLVQKTGSSFFGYECQEVGAGNFMLAFSTMDLALSYCSQVQEYLLAYPWPAEVLSLKGFEEVVDGEGRVVHRGPRVMMGVGYGVPFYSMPHPNTGRADYFGPIVNIVARVKSACQAGQVLVALKTPEDRGLKRRRTKDMIQAYGSKGFALTSLGKHSLRGIAGKVALAELCPPSFGHRKLGLGESLGAGGHHAVDIAGVAEKVGRKTLVAKSRVEGILQHAEEVLSPGR</sequence>
<evidence type="ECO:0000313" key="2">
    <source>
        <dbReference type="EMBL" id="WZN62467.1"/>
    </source>
</evidence>
<dbReference type="PANTHER" id="PTHR43081:SF1">
    <property type="entry name" value="ADENYLATE CYCLASE, TERMINAL-DIFFERENTIATION SPECIFIC"/>
    <property type="match status" value="1"/>
</dbReference>
<keyword evidence="1" id="KW-0472">Membrane</keyword>
<proteinExistence type="predicted"/>
<name>A0AAX4P7Z6_9CHLO</name>
<dbReference type="SUPFAM" id="SSF55073">
    <property type="entry name" value="Nucleotide cyclase"/>
    <property type="match status" value="2"/>
</dbReference>
<dbReference type="AlphaFoldDB" id="A0AAX4P7Z6"/>
<protein>
    <submittedName>
        <fullName evidence="2">Adenylate cyclase</fullName>
    </submittedName>
</protein>
<dbReference type="PANTHER" id="PTHR43081">
    <property type="entry name" value="ADENYLATE CYCLASE, TERMINAL-DIFFERENTIATION SPECIFIC-RELATED"/>
    <property type="match status" value="1"/>
</dbReference>
<evidence type="ECO:0000313" key="3">
    <source>
        <dbReference type="Proteomes" id="UP001472866"/>
    </source>
</evidence>
<dbReference type="Proteomes" id="UP001472866">
    <property type="component" value="Chromosome 06"/>
</dbReference>
<dbReference type="EMBL" id="CP151506">
    <property type="protein sequence ID" value="WZN62467.1"/>
    <property type="molecule type" value="Genomic_DNA"/>
</dbReference>
<gene>
    <name evidence="2" type="ORF">HKI87_06g40040</name>
</gene>
<keyword evidence="1" id="KW-0812">Transmembrane</keyword>
<dbReference type="InterPro" id="IPR029787">
    <property type="entry name" value="Nucleotide_cyclase"/>
</dbReference>
<feature type="transmembrane region" description="Helical" evidence="1">
    <location>
        <begin position="78"/>
        <end position="101"/>
    </location>
</feature>
<dbReference type="InterPro" id="IPR050697">
    <property type="entry name" value="Adenylyl/Guanylyl_Cyclase_3/4"/>
</dbReference>
<organism evidence="2 3">
    <name type="scientific">Chloropicon roscoffensis</name>
    <dbReference type="NCBI Taxonomy" id="1461544"/>
    <lineage>
        <taxon>Eukaryota</taxon>
        <taxon>Viridiplantae</taxon>
        <taxon>Chlorophyta</taxon>
        <taxon>Chloropicophyceae</taxon>
        <taxon>Chloropicales</taxon>
        <taxon>Chloropicaceae</taxon>
        <taxon>Chloropicon</taxon>
    </lineage>
</organism>
<reference evidence="2 3" key="1">
    <citation type="submission" date="2024-03" db="EMBL/GenBank/DDBJ databases">
        <title>Complete genome sequence of the green alga Chloropicon roscoffensis RCC1871.</title>
        <authorList>
            <person name="Lemieux C."/>
            <person name="Pombert J.-F."/>
            <person name="Otis C."/>
            <person name="Turmel M."/>
        </authorList>
    </citation>
    <scope>NUCLEOTIDE SEQUENCE [LARGE SCALE GENOMIC DNA]</scope>
    <source>
        <strain evidence="2 3">RCC1871</strain>
    </source>
</reference>
<keyword evidence="1" id="KW-1133">Transmembrane helix</keyword>
<evidence type="ECO:0000256" key="1">
    <source>
        <dbReference type="SAM" id="Phobius"/>
    </source>
</evidence>
<keyword evidence="3" id="KW-1185">Reference proteome</keyword>
<dbReference type="Gene3D" id="3.30.70.1230">
    <property type="entry name" value="Nucleotide cyclase"/>
    <property type="match status" value="2"/>
</dbReference>